<gene>
    <name evidence="2" type="ORF">LTR97_009536</name>
</gene>
<feature type="compositionally biased region" description="Basic and acidic residues" evidence="1">
    <location>
        <begin position="290"/>
        <end position="304"/>
    </location>
</feature>
<feature type="region of interest" description="Disordered" evidence="1">
    <location>
        <begin position="248"/>
        <end position="273"/>
    </location>
</feature>
<dbReference type="EMBL" id="JAVRQU010000016">
    <property type="protein sequence ID" value="KAK5693919.1"/>
    <property type="molecule type" value="Genomic_DNA"/>
</dbReference>
<reference evidence="2" key="1">
    <citation type="submission" date="2023-08" db="EMBL/GenBank/DDBJ databases">
        <title>Black Yeasts Isolated from many extreme environments.</title>
        <authorList>
            <person name="Coleine C."/>
            <person name="Stajich J.E."/>
            <person name="Selbmann L."/>
        </authorList>
    </citation>
    <scope>NUCLEOTIDE SEQUENCE</scope>
    <source>
        <strain evidence="2">CCFEE 5810</strain>
    </source>
</reference>
<evidence type="ECO:0000256" key="1">
    <source>
        <dbReference type="SAM" id="MobiDB-lite"/>
    </source>
</evidence>
<feature type="region of interest" description="Disordered" evidence="1">
    <location>
        <begin position="289"/>
        <end position="332"/>
    </location>
</feature>
<comment type="caution">
    <text evidence="2">The sequence shown here is derived from an EMBL/GenBank/DDBJ whole genome shotgun (WGS) entry which is preliminary data.</text>
</comment>
<sequence>MASFDDHRSVALPTELDALSLSRLSNITLNTTQDEQQPPIFRTAAELRNCIYELAIPTSTTILLRVENVTAASKPTIRFHPALPPLHYVCRRTHNECPLYQYYTNNTFLFADDMLRLRILDALVATRGDIIKAITSVKVTLVTGSIEEVGESHRKITIRFTLTKSPSTGAVDVKDLRVTSRSSQHENLCFCGTLYGAQQGDGSVFGTLRTFVARFESVAHASTSSSDSFTEKHCNQCGKKTICTRLRSQNSVGQADPRVQHDRGPVQPATDPYDKATWMAMVSLPIMRNSESDPRDDFQLREEFQEAPSGAERRQDESGKDVLHRELHGTRA</sequence>
<protein>
    <submittedName>
        <fullName evidence="2">Uncharacterized protein</fullName>
    </submittedName>
</protein>
<name>A0AAN7VMS1_9PEZI</name>
<evidence type="ECO:0000313" key="2">
    <source>
        <dbReference type="EMBL" id="KAK5693919.1"/>
    </source>
</evidence>
<proteinExistence type="predicted"/>
<dbReference type="AlphaFoldDB" id="A0AAN7VMS1"/>
<organism evidence="2 3">
    <name type="scientific">Elasticomyces elasticus</name>
    <dbReference type="NCBI Taxonomy" id="574655"/>
    <lineage>
        <taxon>Eukaryota</taxon>
        <taxon>Fungi</taxon>
        <taxon>Dikarya</taxon>
        <taxon>Ascomycota</taxon>
        <taxon>Pezizomycotina</taxon>
        <taxon>Dothideomycetes</taxon>
        <taxon>Dothideomycetidae</taxon>
        <taxon>Mycosphaerellales</taxon>
        <taxon>Teratosphaeriaceae</taxon>
        <taxon>Elasticomyces</taxon>
    </lineage>
</organism>
<dbReference type="Proteomes" id="UP001310594">
    <property type="component" value="Unassembled WGS sequence"/>
</dbReference>
<feature type="compositionally biased region" description="Basic and acidic residues" evidence="1">
    <location>
        <begin position="311"/>
        <end position="332"/>
    </location>
</feature>
<accession>A0AAN7VMS1</accession>
<evidence type="ECO:0000313" key="3">
    <source>
        <dbReference type="Proteomes" id="UP001310594"/>
    </source>
</evidence>